<sequence length="162" mass="17608">MPDPTASTTGRPPWLERLAVLIAGDHAASGDPVDAGAQMSVAEPDGTEVFRAALARHHRIDDEDPHLIWIRPLLGGSETLKDGPVFNLSLVRRRSLGWDTGEVVDDTVVLHLRSGQVATVGPAAGEELARLQRWDRFTFRLTAAERRALAALDADSWHGSYA</sequence>
<name>A0A1J7CBH9_9ACTN</name>
<evidence type="ECO:0000313" key="2">
    <source>
        <dbReference type="Proteomes" id="UP000243342"/>
    </source>
</evidence>
<evidence type="ECO:0000313" key="1">
    <source>
        <dbReference type="EMBL" id="OIV36994.1"/>
    </source>
</evidence>
<dbReference type="Proteomes" id="UP000243342">
    <property type="component" value="Unassembled WGS sequence"/>
</dbReference>
<dbReference type="RefSeq" id="WP_071657070.1">
    <property type="nucleotide sequence ID" value="NZ_MLCF01000067.1"/>
</dbReference>
<keyword evidence="2" id="KW-1185">Reference proteome</keyword>
<dbReference type="AlphaFoldDB" id="A0A1J7CBH9"/>
<protein>
    <submittedName>
        <fullName evidence="1">Uncharacterized protein</fullName>
    </submittedName>
</protein>
<dbReference type="STRING" id="1428644.BIV57_13480"/>
<organism evidence="1 2">
    <name type="scientific">Mangrovactinospora gilvigrisea</name>
    <dbReference type="NCBI Taxonomy" id="1428644"/>
    <lineage>
        <taxon>Bacteria</taxon>
        <taxon>Bacillati</taxon>
        <taxon>Actinomycetota</taxon>
        <taxon>Actinomycetes</taxon>
        <taxon>Kitasatosporales</taxon>
        <taxon>Streptomycetaceae</taxon>
        <taxon>Mangrovactinospora</taxon>
    </lineage>
</organism>
<gene>
    <name evidence="1" type="ORF">BIV57_13480</name>
</gene>
<comment type="caution">
    <text evidence="1">The sequence shown here is derived from an EMBL/GenBank/DDBJ whole genome shotgun (WGS) entry which is preliminary data.</text>
</comment>
<accession>A0A1J7CBH9</accession>
<dbReference type="OrthoDB" id="3632340at2"/>
<reference evidence="1 2" key="1">
    <citation type="submission" date="2016-10" db="EMBL/GenBank/DDBJ databases">
        <title>Genome sequence of Streptomyces gilvigriseus MUSC 26.</title>
        <authorList>
            <person name="Lee L.-H."/>
            <person name="Ser H.-L."/>
        </authorList>
    </citation>
    <scope>NUCLEOTIDE SEQUENCE [LARGE SCALE GENOMIC DNA]</scope>
    <source>
        <strain evidence="1 2">MUSC 26</strain>
    </source>
</reference>
<dbReference type="EMBL" id="MLCF01000067">
    <property type="protein sequence ID" value="OIV36994.1"/>
    <property type="molecule type" value="Genomic_DNA"/>
</dbReference>
<proteinExistence type="predicted"/>